<sequence>MAEENDKKIIEKVKEIYDKFVQNLGNLRVRERDVVKKYKEHDRQEKIEEITKSLNK</sequence>
<protein>
    <submittedName>
        <fullName evidence="1">Uncharacterized protein</fullName>
    </submittedName>
</protein>
<evidence type="ECO:0000313" key="2">
    <source>
        <dbReference type="Proteomes" id="UP000033876"/>
    </source>
</evidence>
<dbReference type="Proteomes" id="UP000033876">
    <property type="component" value="Unassembled WGS sequence"/>
</dbReference>
<gene>
    <name evidence="1" type="ORF">US50_C0020G0003</name>
</gene>
<name>A0A0G0JEP2_9BACT</name>
<reference evidence="1 2" key="1">
    <citation type="journal article" date="2015" name="Nature">
        <title>rRNA introns, odd ribosomes, and small enigmatic genomes across a large radiation of phyla.</title>
        <authorList>
            <person name="Brown C.T."/>
            <person name="Hug L.A."/>
            <person name="Thomas B.C."/>
            <person name="Sharon I."/>
            <person name="Castelle C.J."/>
            <person name="Singh A."/>
            <person name="Wilkins M.J."/>
            <person name="Williams K.H."/>
            <person name="Banfield J.F."/>
        </authorList>
    </citation>
    <scope>NUCLEOTIDE SEQUENCE [LARGE SCALE GENOMIC DNA]</scope>
</reference>
<comment type="caution">
    <text evidence="1">The sequence shown here is derived from an EMBL/GenBank/DDBJ whole genome shotgun (WGS) entry which is preliminary data.</text>
</comment>
<dbReference type="AlphaFoldDB" id="A0A0G0JEP2"/>
<evidence type="ECO:0000313" key="1">
    <source>
        <dbReference type="EMBL" id="KKQ35244.1"/>
    </source>
</evidence>
<dbReference type="EMBL" id="LBTF01000020">
    <property type="protein sequence ID" value="KKQ35244.1"/>
    <property type="molecule type" value="Genomic_DNA"/>
</dbReference>
<organism evidence="1 2">
    <name type="scientific">Candidatus Nomurabacteria bacterium GW2011_GWB1_37_5</name>
    <dbReference type="NCBI Taxonomy" id="1618742"/>
    <lineage>
        <taxon>Bacteria</taxon>
        <taxon>Candidatus Nomuraibacteriota</taxon>
    </lineage>
</organism>
<accession>A0A0G0JEP2</accession>
<proteinExistence type="predicted"/>